<feature type="transmembrane region" description="Helical" evidence="14">
    <location>
        <begin position="20"/>
        <end position="41"/>
    </location>
</feature>
<dbReference type="GO" id="GO:0016567">
    <property type="term" value="P:protein ubiquitination"/>
    <property type="evidence" value="ECO:0007669"/>
    <property type="project" value="InterPro"/>
</dbReference>
<dbReference type="CDD" id="cd16461">
    <property type="entry name" value="RING-H2_EL5-like"/>
    <property type="match status" value="1"/>
</dbReference>
<keyword evidence="7" id="KW-0479">Metal-binding</keyword>
<proteinExistence type="predicted"/>
<evidence type="ECO:0000256" key="4">
    <source>
        <dbReference type="ARBA" id="ARBA00012483"/>
    </source>
</evidence>
<dbReference type="AlphaFoldDB" id="A0A8J5HJ00"/>
<dbReference type="InterPro" id="IPR001841">
    <property type="entry name" value="Znf_RING"/>
</dbReference>
<dbReference type="GO" id="GO:0008270">
    <property type="term" value="F:zinc ion binding"/>
    <property type="evidence" value="ECO:0007669"/>
    <property type="project" value="UniProtKB-KW"/>
</dbReference>
<keyword evidence="9" id="KW-0833">Ubl conjugation pathway</keyword>
<keyword evidence="6 14" id="KW-0812">Transmembrane</keyword>
<dbReference type="GO" id="GO:0016020">
    <property type="term" value="C:membrane"/>
    <property type="evidence" value="ECO:0007669"/>
    <property type="project" value="UniProtKB-SubCell"/>
</dbReference>
<keyword evidence="5" id="KW-0808">Transferase</keyword>
<dbReference type="EC" id="2.3.2.27" evidence="4"/>
<comment type="subcellular location">
    <subcellularLocation>
        <location evidence="2">Membrane</location>
        <topology evidence="2">Single-pass membrane protein</topology>
    </subcellularLocation>
</comment>
<evidence type="ECO:0000256" key="2">
    <source>
        <dbReference type="ARBA" id="ARBA00004167"/>
    </source>
</evidence>
<dbReference type="FunFam" id="3.30.40.10:FF:000456">
    <property type="entry name" value="RING-H2 finger protein ATL16"/>
    <property type="match status" value="1"/>
</dbReference>
<evidence type="ECO:0000256" key="6">
    <source>
        <dbReference type="ARBA" id="ARBA00022692"/>
    </source>
</evidence>
<keyword evidence="8 13" id="KW-0863">Zinc-finger</keyword>
<name>A0A8J5HJ00_ZINOF</name>
<comment type="catalytic activity">
    <reaction evidence="1">
        <text>S-ubiquitinyl-[E2 ubiquitin-conjugating enzyme]-L-cysteine + [acceptor protein]-L-lysine = [E2 ubiquitin-conjugating enzyme]-L-cysteine + N(6)-ubiquitinyl-[acceptor protein]-L-lysine.</text>
        <dbReference type="EC" id="2.3.2.27"/>
    </reaction>
</comment>
<keyword evidence="11 14" id="KW-1133">Transmembrane helix</keyword>
<accession>A0A8J5HJ00</accession>
<dbReference type="OrthoDB" id="8062037at2759"/>
<evidence type="ECO:0000256" key="9">
    <source>
        <dbReference type="ARBA" id="ARBA00022786"/>
    </source>
</evidence>
<evidence type="ECO:0000313" key="17">
    <source>
        <dbReference type="Proteomes" id="UP000734854"/>
    </source>
</evidence>
<evidence type="ECO:0000256" key="7">
    <source>
        <dbReference type="ARBA" id="ARBA00022723"/>
    </source>
</evidence>
<keyword evidence="12 14" id="KW-0472">Membrane</keyword>
<dbReference type="GO" id="GO:0061630">
    <property type="term" value="F:ubiquitin protein ligase activity"/>
    <property type="evidence" value="ECO:0007669"/>
    <property type="project" value="UniProtKB-EC"/>
</dbReference>
<dbReference type="PROSITE" id="PS50089">
    <property type="entry name" value="ZF_RING_2"/>
    <property type="match status" value="1"/>
</dbReference>
<evidence type="ECO:0000256" key="11">
    <source>
        <dbReference type="ARBA" id="ARBA00022989"/>
    </source>
</evidence>
<dbReference type="PANTHER" id="PTHR46913:SF1">
    <property type="entry name" value="RING-H2 FINGER PROTEIN ATL16"/>
    <property type="match status" value="1"/>
</dbReference>
<feature type="domain" description="RING-type" evidence="15">
    <location>
        <begin position="88"/>
        <end position="130"/>
    </location>
</feature>
<dbReference type="Proteomes" id="UP000734854">
    <property type="component" value="Unassembled WGS sequence"/>
</dbReference>
<evidence type="ECO:0000313" key="16">
    <source>
        <dbReference type="EMBL" id="KAG6525612.1"/>
    </source>
</evidence>
<evidence type="ECO:0000256" key="8">
    <source>
        <dbReference type="ARBA" id="ARBA00022771"/>
    </source>
</evidence>
<gene>
    <name evidence="16" type="ORF">ZIOFF_015574</name>
</gene>
<dbReference type="PANTHER" id="PTHR46913">
    <property type="entry name" value="RING-H2 FINGER PROTEIN ATL16"/>
    <property type="match status" value="1"/>
</dbReference>
<dbReference type="InterPro" id="IPR044600">
    <property type="entry name" value="ATL1/ATL16-like"/>
</dbReference>
<evidence type="ECO:0000256" key="13">
    <source>
        <dbReference type="PROSITE-ProRule" id="PRU00175"/>
    </source>
</evidence>
<evidence type="ECO:0000259" key="15">
    <source>
        <dbReference type="PROSITE" id="PS50089"/>
    </source>
</evidence>
<dbReference type="Pfam" id="PF13639">
    <property type="entry name" value="zf-RING_2"/>
    <property type="match status" value="1"/>
</dbReference>
<evidence type="ECO:0000256" key="5">
    <source>
        <dbReference type="ARBA" id="ARBA00022679"/>
    </source>
</evidence>
<keyword evidence="17" id="KW-1185">Reference proteome</keyword>
<evidence type="ECO:0000256" key="1">
    <source>
        <dbReference type="ARBA" id="ARBA00000900"/>
    </source>
</evidence>
<reference evidence="16 17" key="1">
    <citation type="submission" date="2020-08" db="EMBL/GenBank/DDBJ databases">
        <title>Plant Genome Project.</title>
        <authorList>
            <person name="Zhang R.-G."/>
        </authorList>
    </citation>
    <scope>NUCLEOTIDE SEQUENCE [LARGE SCALE GENOMIC DNA]</scope>
    <source>
        <tissue evidence="16">Rhizome</tissue>
    </source>
</reference>
<sequence length="217" mass="23707">MAKPPPAEAPHTPSSPPPPILAVAIFGILTTVILLLSYYLFVTKCRTGRRRSPPADQPHGLDPSLIRSIPVVSFTAAADDDVEQSSQCAVCLNEFQNMERLKRLPGCSHTFHIDCIDTWLQFNPNCPLCRSDVAAAAAAAMPAQVISVVEETRSAGVADATAEITGQTSTNDWKTRSMGDECIDIREKDEEFCVQHVRRSFSVDSSSDRQHDLSLLL</sequence>
<protein>
    <recommendedName>
        <fullName evidence="4">RING-type E3 ubiquitin transferase</fullName>
        <ecNumber evidence="4">2.3.2.27</ecNumber>
    </recommendedName>
</protein>
<dbReference type="SMART" id="SM00184">
    <property type="entry name" value="RING"/>
    <property type="match status" value="1"/>
</dbReference>
<keyword evidence="10" id="KW-0862">Zinc</keyword>
<organism evidence="16 17">
    <name type="scientific">Zingiber officinale</name>
    <name type="common">Ginger</name>
    <name type="synonym">Amomum zingiber</name>
    <dbReference type="NCBI Taxonomy" id="94328"/>
    <lineage>
        <taxon>Eukaryota</taxon>
        <taxon>Viridiplantae</taxon>
        <taxon>Streptophyta</taxon>
        <taxon>Embryophyta</taxon>
        <taxon>Tracheophyta</taxon>
        <taxon>Spermatophyta</taxon>
        <taxon>Magnoliopsida</taxon>
        <taxon>Liliopsida</taxon>
        <taxon>Zingiberales</taxon>
        <taxon>Zingiberaceae</taxon>
        <taxon>Zingiber</taxon>
    </lineage>
</organism>
<comment type="pathway">
    <text evidence="3">Protein modification; protein ubiquitination.</text>
</comment>
<evidence type="ECO:0000256" key="14">
    <source>
        <dbReference type="SAM" id="Phobius"/>
    </source>
</evidence>
<evidence type="ECO:0000256" key="3">
    <source>
        <dbReference type="ARBA" id="ARBA00004906"/>
    </source>
</evidence>
<evidence type="ECO:0000256" key="12">
    <source>
        <dbReference type="ARBA" id="ARBA00023136"/>
    </source>
</evidence>
<comment type="caution">
    <text evidence="16">The sequence shown here is derived from an EMBL/GenBank/DDBJ whole genome shotgun (WGS) entry which is preliminary data.</text>
</comment>
<dbReference type="EMBL" id="JACMSC010000004">
    <property type="protein sequence ID" value="KAG6525612.1"/>
    <property type="molecule type" value="Genomic_DNA"/>
</dbReference>
<evidence type="ECO:0000256" key="10">
    <source>
        <dbReference type="ARBA" id="ARBA00022833"/>
    </source>
</evidence>